<evidence type="ECO:0000313" key="2">
    <source>
        <dbReference type="Proteomes" id="UP000005801"/>
    </source>
</evidence>
<organism evidence="1 2">
    <name type="scientific">Plesiocystis pacifica SIR-1</name>
    <dbReference type="NCBI Taxonomy" id="391625"/>
    <lineage>
        <taxon>Bacteria</taxon>
        <taxon>Pseudomonadati</taxon>
        <taxon>Myxococcota</taxon>
        <taxon>Polyangia</taxon>
        <taxon>Nannocystales</taxon>
        <taxon>Nannocystaceae</taxon>
        <taxon>Plesiocystis</taxon>
    </lineage>
</organism>
<sequence>MALARELQGVLVHEFGNPLQSVAVLVELAHDSLAARGPDEAGGVEREAQRLAKALDATQRLRELIHRSSGLRTLLDGRKSGTWGDLLDQIVGLLGPRLERLRVTIERDTATIDGFALAPGPRGEACLALVLDASEQIRSQRLGRTALVLGADAQSLRVGLRPEGGEPVAVAPGAIARAHALLGADASACSPEGLAATLRVAP</sequence>
<comment type="caution">
    <text evidence="1">The sequence shown here is derived from an EMBL/GenBank/DDBJ whole genome shotgun (WGS) entry which is preliminary data.</text>
</comment>
<dbReference type="STRING" id="391625.PPSIR1_33069"/>
<protein>
    <submittedName>
        <fullName evidence="1">Uncharacterized protein</fullName>
    </submittedName>
</protein>
<gene>
    <name evidence="1" type="ORF">PPSIR1_33069</name>
</gene>
<accession>A6GJ45</accession>
<proteinExistence type="predicted"/>
<dbReference type="Proteomes" id="UP000005801">
    <property type="component" value="Unassembled WGS sequence"/>
</dbReference>
<evidence type="ECO:0000313" key="1">
    <source>
        <dbReference type="EMBL" id="EDM74120.1"/>
    </source>
</evidence>
<name>A6GJ45_9BACT</name>
<reference evidence="1 2" key="1">
    <citation type="submission" date="2007-06" db="EMBL/GenBank/DDBJ databases">
        <authorList>
            <person name="Shimkets L."/>
            <person name="Ferriera S."/>
            <person name="Johnson J."/>
            <person name="Kravitz S."/>
            <person name="Beeson K."/>
            <person name="Sutton G."/>
            <person name="Rogers Y.-H."/>
            <person name="Friedman R."/>
            <person name="Frazier M."/>
            <person name="Venter J.C."/>
        </authorList>
    </citation>
    <scope>NUCLEOTIDE SEQUENCE [LARGE SCALE GENOMIC DNA]</scope>
    <source>
        <strain evidence="1 2">SIR-1</strain>
    </source>
</reference>
<dbReference type="EMBL" id="ABCS01000148">
    <property type="protein sequence ID" value="EDM74120.1"/>
    <property type="molecule type" value="Genomic_DNA"/>
</dbReference>
<keyword evidence="2" id="KW-1185">Reference proteome</keyword>
<dbReference type="AlphaFoldDB" id="A6GJ45"/>